<dbReference type="EMBL" id="JAQQWN010000004">
    <property type="protein sequence ID" value="KAK8087803.1"/>
    <property type="molecule type" value="Genomic_DNA"/>
</dbReference>
<protein>
    <submittedName>
        <fullName evidence="2">Endoribonuclease L-PSP</fullName>
    </submittedName>
</protein>
<dbReference type="NCBIfam" id="TIGR00004">
    <property type="entry name" value="Rid family detoxifying hydrolase"/>
    <property type="match status" value="1"/>
</dbReference>
<dbReference type="SUPFAM" id="SSF55298">
    <property type="entry name" value="YjgF-like"/>
    <property type="match status" value="1"/>
</dbReference>
<keyword evidence="3" id="KW-1185">Reference proteome</keyword>
<gene>
    <name evidence="2" type="ORF">PG997_002764</name>
</gene>
<sequence length="161" mass="17573">MSPTEKVLTNKAPKPLPQFSQAVKYNGMVYCSGSIGFDPATSALVEGGVKNQTRRALQNLTAVLEAAGSSLDNVVKVNIFLTTMDNFAAMNEAYDEFFKQEVKPVSKPRRSVWQTVFFLGAVVNPSNLAQKCRTCVAVYQLPFQALVEIECTAFLSPGSKL</sequence>
<evidence type="ECO:0000313" key="2">
    <source>
        <dbReference type="EMBL" id="KAK8087803.1"/>
    </source>
</evidence>
<dbReference type="CDD" id="cd00448">
    <property type="entry name" value="YjgF_YER057c_UK114_family"/>
    <property type="match status" value="1"/>
</dbReference>
<accession>A0ABR1WXA9</accession>
<dbReference type="PANTHER" id="PTHR11803">
    <property type="entry name" value="2-IMINOBUTANOATE/2-IMINOPROPANOATE DEAMINASE RIDA"/>
    <property type="match status" value="1"/>
</dbReference>
<dbReference type="InterPro" id="IPR006056">
    <property type="entry name" value="RidA"/>
</dbReference>
<dbReference type="InterPro" id="IPR035959">
    <property type="entry name" value="RutC-like_sf"/>
</dbReference>
<comment type="caution">
    <text evidence="2">The sequence shown here is derived from an EMBL/GenBank/DDBJ whole genome shotgun (WGS) entry which is preliminary data.</text>
</comment>
<reference evidence="2 3" key="1">
    <citation type="submission" date="2023-01" db="EMBL/GenBank/DDBJ databases">
        <title>Analysis of 21 Apiospora genomes using comparative genomics revels a genus with tremendous synthesis potential of carbohydrate active enzymes and secondary metabolites.</title>
        <authorList>
            <person name="Sorensen T."/>
        </authorList>
    </citation>
    <scope>NUCLEOTIDE SEQUENCE [LARGE SCALE GENOMIC DNA]</scope>
    <source>
        <strain evidence="2 3">CBS 114990</strain>
    </source>
</reference>
<evidence type="ECO:0000256" key="1">
    <source>
        <dbReference type="ARBA" id="ARBA00010552"/>
    </source>
</evidence>
<name>A0ABR1WXA9_9PEZI</name>
<dbReference type="Pfam" id="PF01042">
    <property type="entry name" value="Ribonuc_L-PSP"/>
    <property type="match status" value="1"/>
</dbReference>
<comment type="similarity">
    <text evidence="1">Belongs to the RutC family.</text>
</comment>
<evidence type="ECO:0000313" key="3">
    <source>
        <dbReference type="Proteomes" id="UP001433268"/>
    </source>
</evidence>
<proteinExistence type="inferred from homology"/>
<dbReference type="InterPro" id="IPR006175">
    <property type="entry name" value="YjgF/YER057c/UK114"/>
</dbReference>
<organism evidence="2 3">
    <name type="scientific">Apiospora hydei</name>
    <dbReference type="NCBI Taxonomy" id="1337664"/>
    <lineage>
        <taxon>Eukaryota</taxon>
        <taxon>Fungi</taxon>
        <taxon>Dikarya</taxon>
        <taxon>Ascomycota</taxon>
        <taxon>Pezizomycotina</taxon>
        <taxon>Sordariomycetes</taxon>
        <taxon>Xylariomycetidae</taxon>
        <taxon>Amphisphaeriales</taxon>
        <taxon>Apiosporaceae</taxon>
        <taxon>Apiospora</taxon>
    </lineage>
</organism>
<dbReference type="GeneID" id="92040139"/>
<dbReference type="PANTHER" id="PTHR11803:SF42">
    <property type="entry name" value="MMF1"/>
    <property type="match status" value="1"/>
</dbReference>
<dbReference type="Gene3D" id="3.30.1330.40">
    <property type="entry name" value="RutC-like"/>
    <property type="match status" value="1"/>
</dbReference>
<dbReference type="Proteomes" id="UP001433268">
    <property type="component" value="Unassembled WGS sequence"/>
</dbReference>
<dbReference type="RefSeq" id="XP_066670697.1">
    <property type="nucleotide sequence ID" value="XM_066807079.1"/>
</dbReference>